<reference evidence="1 2" key="1">
    <citation type="submission" date="2018-02" db="EMBL/GenBank/DDBJ databases">
        <title>The genomes of Aspergillus section Nigri reveals drivers in fungal speciation.</title>
        <authorList>
            <consortium name="DOE Joint Genome Institute"/>
            <person name="Vesth T.C."/>
            <person name="Nybo J."/>
            <person name="Theobald S."/>
            <person name="Brandl J."/>
            <person name="Frisvad J.C."/>
            <person name="Nielsen K.F."/>
            <person name="Lyhne E.K."/>
            <person name="Kogle M.E."/>
            <person name="Kuo A."/>
            <person name="Riley R."/>
            <person name="Clum A."/>
            <person name="Nolan M."/>
            <person name="Lipzen A."/>
            <person name="Salamov A."/>
            <person name="Henrissat B."/>
            <person name="Wiebenga A."/>
            <person name="De vries R.P."/>
            <person name="Grigoriev I.V."/>
            <person name="Mortensen U.H."/>
            <person name="Andersen M.R."/>
            <person name="Baker S.E."/>
        </authorList>
    </citation>
    <scope>NUCLEOTIDE SEQUENCE [LARGE SCALE GENOMIC DNA]</scope>
    <source>
        <strain evidence="1 2">CBS 121057</strain>
    </source>
</reference>
<sequence>MSTKIRLARTRAKIMAFLGYNRRKHIQLQAGDSDGGASKRCFILELPAELLFQIIGYLSMLPEACLALTCKRLFSICAIILDSTPLHKRWQACSVCLKLHPRASFASKELRRKAEERSCDLGNLGGLIDLCPCKKLTFRDTTDLINLLKEHFSWHSCTHSYGTTQLKIELFPELDEADQLKIRTSYQLCVEPGQLGKDGHLTWRLGCAHLSIDLWLAVVCQSSALSFYDSSCRSCTQMHTCSICNTKLAFPRRRPVRVKTEPWKDLYSFWTERCLGGASPVPDHAWIVQRIHPAQFRKDERDGGELSPWTVPKH</sequence>
<dbReference type="AlphaFoldDB" id="A0A319EPX2"/>
<gene>
    <name evidence="1" type="ORF">BO78DRAFT_405547</name>
</gene>
<keyword evidence="2" id="KW-1185">Reference proteome</keyword>
<dbReference type="InterPro" id="IPR036047">
    <property type="entry name" value="F-box-like_dom_sf"/>
</dbReference>
<name>A0A319EPX2_ASPSB</name>
<dbReference type="SUPFAM" id="SSF81383">
    <property type="entry name" value="F-box domain"/>
    <property type="match status" value="1"/>
</dbReference>
<accession>A0A319EPX2</accession>
<evidence type="ECO:0000313" key="2">
    <source>
        <dbReference type="Proteomes" id="UP000248423"/>
    </source>
</evidence>
<dbReference type="VEuPathDB" id="FungiDB:BO78DRAFT_405547"/>
<protein>
    <recommendedName>
        <fullName evidence="3">F-box domain-containing protein</fullName>
    </recommendedName>
</protein>
<dbReference type="EMBL" id="KZ826332">
    <property type="protein sequence ID" value="PYI08858.1"/>
    <property type="molecule type" value="Genomic_DNA"/>
</dbReference>
<dbReference type="OrthoDB" id="3766406at2759"/>
<dbReference type="Proteomes" id="UP000248423">
    <property type="component" value="Unassembled WGS sequence"/>
</dbReference>
<evidence type="ECO:0008006" key="3">
    <source>
        <dbReference type="Google" id="ProtNLM"/>
    </source>
</evidence>
<organism evidence="1 2">
    <name type="scientific">Aspergillus sclerotiicarbonarius (strain CBS 121057 / IBT 28362)</name>
    <dbReference type="NCBI Taxonomy" id="1448318"/>
    <lineage>
        <taxon>Eukaryota</taxon>
        <taxon>Fungi</taxon>
        <taxon>Dikarya</taxon>
        <taxon>Ascomycota</taxon>
        <taxon>Pezizomycotina</taxon>
        <taxon>Eurotiomycetes</taxon>
        <taxon>Eurotiomycetidae</taxon>
        <taxon>Eurotiales</taxon>
        <taxon>Aspergillaceae</taxon>
        <taxon>Aspergillus</taxon>
        <taxon>Aspergillus subgen. Circumdati</taxon>
    </lineage>
</organism>
<proteinExistence type="predicted"/>
<evidence type="ECO:0000313" key="1">
    <source>
        <dbReference type="EMBL" id="PYI08858.1"/>
    </source>
</evidence>